<reference evidence="1" key="1">
    <citation type="submission" date="2019-08" db="EMBL/GenBank/DDBJ databases">
        <authorList>
            <person name="Kucharzyk K."/>
            <person name="Murdoch R.W."/>
            <person name="Higgins S."/>
            <person name="Loffler F."/>
        </authorList>
    </citation>
    <scope>NUCLEOTIDE SEQUENCE</scope>
</reference>
<accession>A0A645J8X9</accession>
<comment type="caution">
    <text evidence="1">The sequence shown here is derived from an EMBL/GenBank/DDBJ whole genome shotgun (WGS) entry which is preliminary data.</text>
</comment>
<evidence type="ECO:0000313" key="1">
    <source>
        <dbReference type="EMBL" id="MPN55963.1"/>
    </source>
</evidence>
<dbReference type="EMBL" id="VSSQ01125778">
    <property type="protein sequence ID" value="MPN55963.1"/>
    <property type="molecule type" value="Genomic_DNA"/>
</dbReference>
<sequence length="74" mass="8210">MVSAQVSPAVARRLRIVYKAARREVPAAVVREEHGSNQAAARVFRVRIRKDHLSALDRRRALGIGGASQHREGQ</sequence>
<name>A0A645J8X9_9ZZZZ</name>
<protein>
    <submittedName>
        <fullName evidence="1">Uncharacterized protein</fullName>
    </submittedName>
</protein>
<organism evidence="1">
    <name type="scientific">bioreactor metagenome</name>
    <dbReference type="NCBI Taxonomy" id="1076179"/>
    <lineage>
        <taxon>unclassified sequences</taxon>
        <taxon>metagenomes</taxon>
        <taxon>ecological metagenomes</taxon>
    </lineage>
</organism>
<proteinExistence type="predicted"/>
<gene>
    <name evidence="1" type="ORF">SDC9_203647</name>
</gene>
<dbReference type="AlphaFoldDB" id="A0A645J8X9"/>